<reference evidence="1 2" key="1">
    <citation type="journal article" date="2020" name="ISME J.">
        <title>Comparative genomics reveals insights into cyanobacterial evolution and habitat adaptation.</title>
        <authorList>
            <person name="Chen M.Y."/>
            <person name="Teng W.K."/>
            <person name="Zhao L."/>
            <person name="Hu C.X."/>
            <person name="Zhou Y.K."/>
            <person name="Han B.P."/>
            <person name="Song L.R."/>
            <person name="Shu W.S."/>
        </authorList>
    </citation>
    <scope>NUCLEOTIDE SEQUENCE [LARGE SCALE GENOMIC DNA]</scope>
    <source>
        <strain evidence="1 2">FACHB-723</strain>
    </source>
</reference>
<evidence type="ECO:0000313" key="2">
    <source>
        <dbReference type="Proteomes" id="UP000642094"/>
    </source>
</evidence>
<comment type="caution">
    <text evidence="1">The sequence shown here is derived from an EMBL/GenBank/DDBJ whole genome shotgun (WGS) entry which is preliminary data.</text>
</comment>
<dbReference type="PROSITE" id="PS51257">
    <property type="entry name" value="PROKAR_LIPOPROTEIN"/>
    <property type="match status" value="1"/>
</dbReference>
<dbReference type="RefSeq" id="WP_190401815.1">
    <property type="nucleotide sequence ID" value="NZ_JACJQB010000002.1"/>
</dbReference>
<dbReference type="EMBL" id="JACJQB010000002">
    <property type="protein sequence ID" value="MBD2186928.1"/>
    <property type="molecule type" value="Genomic_DNA"/>
</dbReference>
<sequence>MQLINRFSRYVVLCFTASFLLYGCGESKISQCNKIVSVANKAKELAVPKEMAGLVTSAEEIEKIRVEVQAIAVQDPKLKELQADMIGMYGDVSVAMQAQVKATEAKDANAQKKAKEDLDAAVSRESSVVDTVNALCSK</sequence>
<organism evidence="1 2">
    <name type="scientific">Pseudanabaena mucicola FACHB-723</name>
    <dbReference type="NCBI Taxonomy" id="2692860"/>
    <lineage>
        <taxon>Bacteria</taxon>
        <taxon>Bacillati</taxon>
        <taxon>Cyanobacteriota</taxon>
        <taxon>Cyanophyceae</taxon>
        <taxon>Pseudanabaenales</taxon>
        <taxon>Pseudanabaenaceae</taxon>
        <taxon>Pseudanabaena</taxon>
    </lineage>
</organism>
<proteinExistence type="predicted"/>
<evidence type="ECO:0000313" key="1">
    <source>
        <dbReference type="EMBL" id="MBD2186928.1"/>
    </source>
</evidence>
<protein>
    <recommendedName>
        <fullName evidence="3">Lipoprotein</fullName>
    </recommendedName>
</protein>
<keyword evidence="2" id="KW-1185">Reference proteome</keyword>
<gene>
    <name evidence="1" type="ORF">H6F41_02065</name>
</gene>
<accession>A0ABR7ZU60</accession>
<evidence type="ECO:0008006" key="3">
    <source>
        <dbReference type="Google" id="ProtNLM"/>
    </source>
</evidence>
<dbReference type="Proteomes" id="UP000642094">
    <property type="component" value="Unassembled WGS sequence"/>
</dbReference>
<name>A0ABR7ZU60_9CYAN</name>